<dbReference type="InterPro" id="IPR009671">
    <property type="entry name" value="RraB_dom"/>
</dbReference>
<dbReference type="Pfam" id="PF06877">
    <property type="entry name" value="RraB"/>
    <property type="match status" value="1"/>
</dbReference>
<dbReference type="InterPro" id="IPR036701">
    <property type="entry name" value="RraB-like_sf"/>
</dbReference>
<evidence type="ECO:0000259" key="2">
    <source>
        <dbReference type="Pfam" id="PF06877"/>
    </source>
</evidence>
<dbReference type="SUPFAM" id="SSF89946">
    <property type="entry name" value="Hypothetical protein VC0424"/>
    <property type="match status" value="1"/>
</dbReference>
<dbReference type="Gene3D" id="3.30.70.970">
    <property type="entry name" value="RraB-like"/>
    <property type="match status" value="1"/>
</dbReference>
<dbReference type="EMBL" id="JBHUIM010000002">
    <property type="protein sequence ID" value="MFD2247716.1"/>
    <property type="molecule type" value="Genomic_DNA"/>
</dbReference>
<evidence type="ECO:0000313" key="3">
    <source>
        <dbReference type="EMBL" id="MFD2247716.1"/>
    </source>
</evidence>
<dbReference type="RefSeq" id="WP_250430804.1">
    <property type="nucleotide sequence ID" value="NZ_JALPRR010000003.1"/>
</dbReference>
<dbReference type="Pfam" id="PF05117">
    <property type="entry name" value="DUF695"/>
    <property type="match status" value="1"/>
</dbReference>
<feature type="domain" description="DUF695" evidence="1">
    <location>
        <begin position="9"/>
        <end position="141"/>
    </location>
</feature>
<comment type="caution">
    <text evidence="3">The sequence shown here is derived from an EMBL/GenBank/DDBJ whole genome shotgun (WGS) entry which is preliminary data.</text>
</comment>
<keyword evidence="4" id="KW-1185">Reference proteome</keyword>
<organism evidence="3 4">
    <name type="scientific">Pontibacter ruber</name>
    <dbReference type="NCBI Taxonomy" id="1343895"/>
    <lineage>
        <taxon>Bacteria</taxon>
        <taxon>Pseudomonadati</taxon>
        <taxon>Bacteroidota</taxon>
        <taxon>Cytophagia</taxon>
        <taxon>Cytophagales</taxon>
        <taxon>Hymenobacteraceae</taxon>
        <taxon>Pontibacter</taxon>
    </lineage>
</organism>
<accession>A0ABW5CZ77</accession>
<gene>
    <name evidence="3" type="ORF">ACFSKP_15735</name>
</gene>
<protein>
    <submittedName>
        <fullName evidence="3">DUF695 domain-containing protein</fullName>
    </submittedName>
</protein>
<evidence type="ECO:0000313" key="4">
    <source>
        <dbReference type="Proteomes" id="UP001597374"/>
    </source>
</evidence>
<dbReference type="InterPro" id="IPR016097">
    <property type="entry name" value="DUF695"/>
</dbReference>
<feature type="domain" description="Regulator of ribonuclease activity B" evidence="2">
    <location>
        <begin position="150"/>
        <end position="250"/>
    </location>
</feature>
<evidence type="ECO:0000259" key="1">
    <source>
        <dbReference type="Pfam" id="PF05117"/>
    </source>
</evidence>
<sequence length="257" mass="29677">MSNSSYSPDWDVYFTFVDNLPAFFSVDLGLADIAPMQDKPDLIEIVIGLQQPDEDGFPGEGEWEVLEEMEDTMVSTLEARLEAQYVAKTLNNGRRALYFYTGETLLLEQLMEEITAQFSSYAIEYQVSEDPEWNIYLEYLYPDEEAMLKINNNRMLQALEEQGDQPHIPRNISHWLYFKSEQDRKACAEALQEEGFTVQSMAETQDVDGMPFELEVYREDKTDEDTITEVTGLLWQLAANYNGDYDGWETIVLQENA</sequence>
<proteinExistence type="predicted"/>
<name>A0ABW5CZ77_9BACT</name>
<dbReference type="Proteomes" id="UP001597374">
    <property type="component" value="Unassembled WGS sequence"/>
</dbReference>
<reference evidence="4" key="1">
    <citation type="journal article" date="2019" name="Int. J. Syst. Evol. Microbiol.">
        <title>The Global Catalogue of Microorganisms (GCM) 10K type strain sequencing project: providing services to taxonomists for standard genome sequencing and annotation.</title>
        <authorList>
            <consortium name="The Broad Institute Genomics Platform"/>
            <consortium name="The Broad Institute Genome Sequencing Center for Infectious Disease"/>
            <person name="Wu L."/>
            <person name="Ma J."/>
        </authorList>
    </citation>
    <scope>NUCLEOTIDE SEQUENCE [LARGE SCALE GENOMIC DNA]</scope>
    <source>
        <strain evidence="4">CGMCC 4.1782</strain>
    </source>
</reference>